<feature type="transmembrane region" description="Helical" evidence="8">
    <location>
        <begin position="578"/>
        <end position="596"/>
    </location>
</feature>
<evidence type="ECO:0000256" key="5">
    <source>
        <dbReference type="ARBA" id="ARBA00022989"/>
    </source>
</evidence>
<dbReference type="EMBL" id="ML179038">
    <property type="protein sequence ID" value="THV07371.1"/>
    <property type="molecule type" value="Genomic_DNA"/>
</dbReference>
<dbReference type="PROSITE" id="PS00197">
    <property type="entry name" value="2FE2S_FER_1"/>
    <property type="match status" value="1"/>
</dbReference>
<dbReference type="Proteomes" id="UP000297245">
    <property type="component" value="Unassembled WGS sequence"/>
</dbReference>
<feature type="region of interest" description="Disordered" evidence="7">
    <location>
        <begin position="201"/>
        <end position="240"/>
    </location>
</feature>
<evidence type="ECO:0000256" key="1">
    <source>
        <dbReference type="ARBA" id="ARBA00004141"/>
    </source>
</evidence>
<dbReference type="InterPro" id="IPR045035">
    <property type="entry name" value="YSL-like"/>
</dbReference>
<proteinExistence type="inferred from homology"/>
<protein>
    <submittedName>
        <fullName evidence="9">Oligopeptide transporter</fullName>
    </submittedName>
</protein>
<dbReference type="InterPro" id="IPR004813">
    <property type="entry name" value="OPT"/>
</dbReference>
<dbReference type="NCBIfam" id="TIGR00728">
    <property type="entry name" value="OPT_sfam"/>
    <property type="match status" value="1"/>
</dbReference>
<dbReference type="GO" id="GO:0000329">
    <property type="term" value="C:fungal-type vacuole membrane"/>
    <property type="evidence" value="ECO:0007669"/>
    <property type="project" value="TreeGrafter"/>
</dbReference>
<evidence type="ECO:0000256" key="3">
    <source>
        <dbReference type="ARBA" id="ARBA00022448"/>
    </source>
</evidence>
<keyword evidence="4 8" id="KW-0812">Transmembrane</keyword>
<gene>
    <name evidence="9" type="ORF">K435DRAFT_742489</name>
</gene>
<organism evidence="9 10">
    <name type="scientific">Dendrothele bispora (strain CBS 962.96)</name>
    <dbReference type="NCBI Taxonomy" id="1314807"/>
    <lineage>
        <taxon>Eukaryota</taxon>
        <taxon>Fungi</taxon>
        <taxon>Dikarya</taxon>
        <taxon>Basidiomycota</taxon>
        <taxon>Agaricomycotina</taxon>
        <taxon>Agaricomycetes</taxon>
        <taxon>Agaricomycetidae</taxon>
        <taxon>Agaricales</taxon>
        <taxon>Agaricales incertae sedis</taxon>
        <taxon>Dendrothele</taxon>
    </lineage>
</organism>
<feature type="transmembrane region" description="Helical" evidence="8">
    <location>
        <begin position="520"/>
        <end position="541"/>
    </location>
</feature>
<dbReference type="GO" id="GO:0051537">
    <property type="term" value="F:2 iron, 2 sulfur cluster binding"/>
    <property type="evidence" value="ECO:0007669"/>
    <property type="project" value="InterPro"/>
</dbReference>
<name>A0A4S8MWF9_DENBC</name>
<dbReference type="GO" id="GO:0035673">
    <property type="term" value="F:oligopeptide transmembrane transporter activity"/>
    <property type="evidence" value="ECO:0007669"/>
    <property type="project" value="InterPro"/>
</dbReference>
<keyword evidence="6 8" id="KW-0472">Membrane</keyword>
<evidence type="ECO:0000256" key="7">
    <source>
        <dbReference type="SAM" id="MobiDB-lite"/>
    </source>
</evidence>
<comment type="similarity">
    <text evidence="2">Belongs to the oligopeptide OPT transporter family.</text>
</comment>
<feature type="transmembrane region" description="Helical" evidence="8">
    <location>
        <begin position="295"/>
        <end position="321"/>
    </location>
</feature>
<dbReference type="AlphaFoldDB" id="A0A4S8MWF9"/>
<evidence type="ECO:0000256" key="8">
    <source>
        <dbReference type="SAM" id="Phobius"/>
    </source>
</evidence>
<sequence>MSLLQRLRRGWRNLWSRRHSRPPHPEESLAEFTFSAVALGLVIGCLLCFTNLYFGLQTGFISMMSLQSALIGFLVSKMLPTPLSPQEIIVVQTTAVATGTMPLAAGFVGILPALGLIDEERDGQGPIHLSWIAGIGWSCAVAFFGVFLSPPIRKQVIVEEQLAFPSGTATAQLISVLHDLPPPDTTVRRRRGHQYQALEGEEIQDATHSHTSPLLRHEPAVSESTPLRRSSPEDPDVADGQSVKQAGWHELLWSFVASALLTLAAYFYPIVFAIPLFGNYLAREWAWTFTPSLSYVGQGIIMGFPTTLSMNLGMLVGWGILSPISKYAGWAPGPVGDMATGARGWILWVSLAIMCADSLVSLTPVVTEFFVDALAKKIFSRSGENVNSTGKEDHEVETEDRLVPYRWVVIGWTASVIVGTFLVWLVFGHEGIKPWATFIGFVLGGLLSILAVRALGETDINPVSGLGKISQLFFAWIQPGNIVANIIAGGVAEAGAQQAGDLMQDLKTGHLCRASPRAQFFGQLIGSSFSIFVTTSAYTLYTKAYEIPGPSFPAPTAYVWLSLARLLRDGQLPEKSGLFMVIFAIIFGVIASLKTYAARHELWWAKWIPSGVAFAIGFLNTPSFSIARLIGGILEYVFRTRYARDKSDIRLIVVASGFVLGEGVTSVISLVLKTFGITALSCWGCGHGMCGGCKA</sequence>
<comment type="subcellular location">
    <subcellularLocation>
        <location evidence="1">Membrane</location>
        <topology evidence="1">Multi-pass membrane protein</topology>
    </subcellularLocation>
</comment>
<evidence type="ECO:0000256" key="2">
    <source>
        <dbReference type="ARBA" id="ARBA00008807"/>
    </source>
</evidence>
<dbReference type="InterPro" id="IPR006058">
    <property type="entry name" value="2Fe2S_fd_BS"/>
</dbReference>
<keyword evidence="5 8" id="KW-1133">Transmembrane helix</keyword>
<evidence type="ECO:0000313" key="10">
    <source>
        <dbReference type="Proteomes" id="UP000297245"/>
    </source>
</evidence>
<accession>A0A4S8MWF9</accession>
<feature type="transmembrane region" description="Helical" evidence="8">
    <location>
        <begin position="407"/>
        <end position="429"/>
    </location>
</feature>
<reference evidence="9 10" key="1">
    <citation type="journal article" date="2019" name="Nat. Ecol. Evol.">
        <title>Megaphylogeny resolves global patterns of mushroom evolution.</title>
        <authorList>
            <person name="Varga T."/>
            <person name="Krizsan K."/>
            <person name="Foldi C."/>
            <person name="Dima B."/>
            <person name="Sanchez-Garcia M."/>
            <person name="Sanchez-Ramirez S."/>
            <person name="Szollosi G.J."/>
            <person name="Szarkandi J.G."/>
            <person name="Papp V."/>
            <person name="Albert L."/>
            <person name="Andreopoulos W."/>
            <person name="Angelini C."/>
            <person name="Antonin V."/>
            <person name="Barry K.W."/>
            <person name="Bougher N.L."/>
            <person name="Buchanan P."/>
            <person name="Buyck B."/>
            <person name="Bense V."/>
            <person name="Catcheside P."/>
            <person name="Chovatia M."/>
            <person name="Cooper J."/>
            <person name="Damon W."/>
            <person name="Desjardin D."/>
            <person name="Finy P."/>
            <person name="Geml J."/>
            <person name="Haridas S."/>
            <person name="Hughes K."/>
            <person name="Justo A."/>
            <person name="Karasinski D."/>
            <person name="Kautmanova I."/>
            <person name="Kiss B."/>
            <person name="Kocsube S."/>
            <person name="Kotiranta H."/>
            <person name="LaButti K.M."/>
            <person name="Lechner B.E."/>
            <person name="Liimatainen K."/>
            <person name="Lipzen A."/>
            <person name="Lukacs Z."/>
            <person name="Mihaltcheva S."/>
            <person name="Morgado L.N."/>
            <person name="Niskanen T."/>
            <person name="Noordeloos M.E."/>
            <person name="Ohm R.A."/>
            <person name="Ortiz-Santana B."/>
            <person name="Ovrebo C."/>
            <person name="Racz N."/>
            <person name="Riley R."/>
            <person name="Savchenko A."/>
            <person name="Shiryaev A."/>
            <person name="Soop K."/>
            <person name="Spirin V."/>
            <person name="Szebenyi C."/>
            <person name="Tomsovsky M."/>
            <person name="Tulloss R.E."/>
            <person name="Uehling J."/>
            <person name="Grigoriev I.V."/>
            <person name="Vagvolgyi C."/>
            <person name="Papp T."/>
            <person name="Martin F.M."/>
            <person name="Miettinen O."/>
            <person name="Hibbett D.S."/>
            <person name="Nagy L.G."/>
        </authorList>
    </citation>
    <scope>NUCLEOTIDE SEQUENCE [LARGE SCALE GENOMIC DNA]</scope>
    <source>
        <strain evidence="9 10">CBS 962.96</strain>
    </source>
</reference>
<dbReference type="PANTHER" id="PTHR31645:SF0">
    <property type="entry name" value="OLIGOPEPTIDE TRANSPORTER YGL114W-RELATED"/>
    <property type="match status" value="1"/>
</dbReference>
<keyword evidence="10" id="KW-1185">Reference proteome</keyword>
<dbReference type="PANTHER" id="PTHR31645">
    <property type="entry name" value="OLIGOPEPTIDE TRANSPORTER YGL114W-RELATED"/>
    <property type="match status" value="1"/>
</dbReference>
<evidence type="ECO:0000256" key="6">
    <source>
        <dbReference type="ARBA" id="ARBA00023136"/>
    </source>
</evidence>
<feature type="transmembrane region" description="Helical" evidence="8">
    <location>
        <begin position="88"/>
        <end position="117"/>
    </location>
</feature>
<feature type="transmembrane region" description="Helical" evidence="8">
    <location>
        <begin position="251"/>
        <end position="275"/>
    </location>
</feature>
<evidence type="ECO:0000313" key="9">
    <source>
        <dbReference type="EMBL" id="THV07371.1"/>
    </source>
</evidence>
<feature type="transmembrane region" description="Helical" evidence="8">
    <location>
        <begin position="651"/>
        <end position="672"/>
    </location>
</feature>
<feature type="transmembrane region" description="Helical" evidence="8">
    <location>
        <begin position="129"/>
        <end position="148"/>
    </location>
</feature>
<keyword evidence="3" id="KW-0813">Transport</keyword>
<dbReference type="Pfam" id="PF03169">
    <property type="entry name" value="OPT"/>
    <property type="match status" value="1"/>
</dbReference>
<dbReference type="OrthoDB" id="627262at2759"/>
<feature type="transmembrane region" description="Helical" evidence="8">
    <location>
        <begin position="29"/>
        <end position="54"/>
    </location>
</feature>
<evidence type="ECO:0000256" key="4">
    <source>
        <dbReference type="ARBA" id="ARBA00022692"/>
    </source>
</evidence>
<feature type="transmembrane region" description="Helical" evidence="8">
    <location>
        <begin position="435"/>
        <end position="456"/>
    </location>
</feature>